<keyword evidence="3" id="KW-1185">Reference proteome</keyword>
<evidence type="ECO:0000256" key="1">
    <source>
        <dbReference type="SAM" id="MobiDB-lite"/>
    </source>
</evidence>
<feature type="compositionally biased region" description="Acidic residues" evidence="1">
    <location>
        <begin position="67"/>
        <end position="80"/>
    </location>
</feature>
<accession>A0A812UST8</accession>
<organism evidence="2 3">
    <name type="scientific">Symbiodinium natans</name>
    <dbReference type="NCBI Taxonomy" id="878477"/>
    <lineage>
        <taxon>Eukaryota</taxon>
        <taxon>Sar</taxon>
        <taxon>Alveolata</taxon>
        <taxon>Dinophyceae</taxon>
        <taxon>Suessiales</taxon>
        <taxon>Symbiodiniaceae</taxon>
        <taxon>Symbiodinium</taxon>
    </lineage>
</organism>
<sequence>MGATISECCVEREKVPDPFLIPRRPPVQPTGCDFVKSAGRPCRPEDHERACKASEAQEKPEQSEQPPENDDEEREEEEGEVYLSLVVHNTFLHYIPAEPEGTSRQRSESVPRTFQPCGWLCRPTCNTDGTDGTGDSQAEQRTPSNDGAGFPSQGEPGAEAEEVYHRLVTKNTFLEYARDDLSARRHHRRTRSESLPHLS</sequence>
<dbReference type="Proteomes" id="UP000604046">
    <property type="component" value="Unassembled WGS sequence"/>
</dbReference>
<feature type="region of interest" description="Disordered" evidence="1">
    <location>
        <begin position="178"/>
        <end position="199"/>
    </location>
</feature>
<feature type="region of interest" description="Disordered" evidence="1">
    <location>
        <begin position="38"/>
        <end position="81"/>
    </location>
</feature>
<dbReference type="EMBL" id="CAJNDS010002741">
    <property type="protein sequence ID" value="CAE7580413.1"/>
    <property type="molecule type" value="Genomic_DNA"/>
</dbReference>
<feature type="region of interest" description="Disordered" evidence="1">
    <location>
        <begin position="128"/>
        <end position="161"/>
    </location>
</feature>
<feature type="compositionally biased region" description="Basic and acidic residues" evidence="1">
    <location>
        <begin position="42"/>
        <end position="62"/>
    </location>
</feature>
<evidence type="ECO:0000313" key="3">
    <source>
        <dbReference type="Proteomes" id="UP000604046"/>
    </source>
</evidence>
<name>A0A812UST8_9DINO</name>
<proteinExistence type="predicted"/>
<comment type="caution">
    <text evidence="2">The sequence shown here is derived from an EMBL/GenBank/DDBJ whole genome shotgun (WGS) entry which is preliminary data.</text>
</comment>
<dbReference type="AlphaFoldDB" id="A0A812UST8"/>
<gene>
    <name evidence="2" type="ORF">SNAT2548_LOCUS33114</name>
</gene>
<protein>
    <submittedName>
        <fullName evidence="2">Uncharacterized protein</fullName>
    </submittedName>
</protein>
<reference evidence="2" key="1">
    <citation type="submission" date="2021-02" db="EMBL/GenBank/DDBJ databases">
        <authorList>
            <person name="Dougan E. K."/>
            <person name="Rhodes N."/>
            <person name="Thang M."/>
            <person name="Chan C."/>
        </authorList>
    </citation>
    <scope>NUCLEOTIDE SEQUENCE</scope>
</reference>
<evidence type="ECO:0000313" key="2">
    <source>
        <dbReference type="EMBL" id="CAE7580413.1"/>
    </source>
</evidence>
<feature type="compositionally biased region" description="Polar residues" evidence="1">
    <location>
        <begin position="136"/>
        <end position="145"/>
    </location>
</feature>